<dbReference type="Gene3D" id="2.70.150.10">
    <property type="entry name" value="Calcium-transporting ATPase, cytoplasmic transduction domain A"/>
    <property type="match status" value="1"/>
</dbReference>
<dbReference type="InterPro" id="IPR044492">
    <property type="entry name" value="P_typ_ATPase_HD_dom"/>
</dbReference>
<dbReference type="Gene3D" id="3.40.1110.10">
    <property type="entry name" value="Calcium-transporting ATPase, cytoplasmic domain N"/>
    <property type="match status" value="1"/>
</dbReference>
<keyword evidence="10 11" id="KW-0472">Membrane</keyword>
<evidence type="ECO:0000256" key="7">
    <source>
        <dbReference type="ARBA" id="ARBA00022842"/>
    </source>
</evidence>
<evidence type="ECO:0000256" key="8">
    <source>
        <dbReference type="ARBA" id="ARBA00022967"/>
    </source>
</evidence>
<name>A0ABP0I4J9_9DINO</name>
<dbReference type="Pfam" id="PF13246">
    <property type="entry name" value="Cation_ATPase"/>
    <property type="match status" value="1"/>
</dbReference>
<sequence length="1269" mass="139194">MKVVINDNCVDKAWLLKDVAWARRLDVTPFAVAYVALGYVMVENGVLAEMLWSVWTSAAVAAAVATEEGSASQGNGSDAAGLGAELEAASEVSLGTPRSEWEMLGWYAVVVGLVALHAATLLVGFWSVQARSWLRFRHAKSLEDARFVCVVPSAHCGSPGICKLRRVKERESEDIGKSKRGPRAVDLDLSSTWFEFQRQTYSLGVERDGGALTFEPRDFPTGLEFGEYLGWGGHATLGSTVRALAKWGRNEFDIPFPSLQELFVEHALSPFFLFQVLCVALWCLDEYWYYSVFTLIMLVMFELTVCKQRQQNLGILRGMRHPPFPIWVFRESKWNRVMSNELLPGDICSIVRFAYAHSMYAGRGASSGDEDQALVPCDMLLLRGSCVVNEAMLTGESVPKMKESVLALIHGDKDQAKQPLDMHDSAATTHLLLGGTKIMQHADEAEDVEIGEKHIPPPPDGGCLGFVLRTGFSTSQGSLMRTILFSTERVTVGNAETFVFILILLFFAVIASAFVLVEGLKNEKQSRWKLFLHCTMIVTSVVPPELPMELSLAVNTSLARLYKLAIFCTEPYRIPAAGKLDVCCFDKTGTLTSDAYVVQGVATDMTDATAPLSLPEELSQESVFVLASCHQLVRLEDKVEGDPMEQAAVKAINWGMKRDGRMVPRTVKAGKSKVQIRILHRHPFSSNAKRMSAYVAVDWLTPASSAKGSKPKVKTEVLVVCKGAPEALQPLFEKAPANYERAFRGLMAKGARVLALGTKRIKVPGVSTESLKKIPREVTEQGLSFAGLLVLDCPLKDDTAGAIDQLVQAGHDIAIVTGDNALTACDVGRRLKIVDEDVSAVLTLQPGTGARQNALEWVNLDPRVVAPEHDPIPLQPATLGDLVGKMKKQLVVTGPMLEILERNAGSQEGFAKTLQMICPNVVVFARVSPRHKELILAALQAAGLHCLMCGDGTNDVGALKQADIGVSIINAPDYERAMERARDRVTNRLPEQVLDRMTAAERIRVELQAMEAEQQGSSVVQLGDASIASPFTSKTTSILSTVHIVRQGRCTLVTTIQMYKILALNCLISAYSLSSLYLFGVKQGDTQATIAGLLIAGLFMFVSWAEPLEELSKERPVSRIFCTPVIMSLVGQLAVHFAALFAVLHLTLPFVEADAEEMDPDADFKPNVINTAVFLVGLCMQCNVFGTNYRGYPFMQSLLDNKPFHRILLATWALGIFLALDVVPEAQEYFELVSLPEKDNYRTQVVAVLLADTAGSWLWEFLVRKLCET</sequence>
<dbReference type="InterPro" id="IPR036412">
    <property type="entry name" value="HAD-like_sf"/>
</dbReference>
<evidence type="ECO:0000256" key="11">
    <source>
        <dbReference type="SAM" id="Phobius"/>
    </source>
</evidence>
<dbReference type="PANTHER" id="PTHR45630">
    <property type="entry name" value="CATION-TRANSPORTING ATPASE-RELATED"/>
    <property type="match status" value="1"/>
</dbReference>
<comment type="caution">
    <text evidence="13">The sequence shown here is derived from an EMBL/GenBank/DDBJ whole genome shotgun (WGS) entry which is preliminary data.</text>
</comment>
<evidence type="ECO:0000256" key="10">
    <source>
        <dbReference type="ARBA" id="ARBA00023136"/>
    </source>
</evidence>
<feature type="transmembrane region" description="Helical" evidence="11">
    <location>
        <begin position="104"/>
        <end position="128"/>
    </location>
</feature>
<dbReference type="InterPro" id="IPR059000">
    <property type="entry name" value="ATPase_P-type_domA"/>
</dbReference>
<organism evidence="13 14">
    <name type="scientific">Durusdinium trenchii</name>
    <dbReference type="NCBI Taxonomy" id="1381693"/>
    <lineage>
        <taxon>Eukaryota</taxon>
        <taxon>Sar</taxon>
        <taxon>Alveolata</taxon>
        <taxon>Dinophyceae</taxon>
        <taxon>Suessiales</taxon>
        <taxon>Symbiodiniaceae</taxon>
        <taxon>Durusdinium</taxon>
    </lineage>
</organism>
<comment type="subcellular location">
    <subcellularLocation>
        <location evidence="1">Membrane</location>
        <topology evidence="1">Multi-pass membrane protein</topology>
    </subcellularLocation>
</comment>
<dbReference type="SUPFAM" id="SSF81653">
    <property type="entry name" value="Calcium ATPase, transduction domain A"/>
    <property type="match status" value="1"/>
</dbReference>
<dbReference type="SUPFAM" id="SSF81660">
    <property type="entry name" value="Metal cation-transporting ATPase, ATP-binding domain N"/>
    <property type="match status" value="1"/>
</dbReference>
<keyword evidence="3 11" id="KW-0812">Transmembrane</keyword>
<evidence type="ECO:0000256" key="1">
    <source>
        <dbReference type="ARBA" id="ARBA00004141"/>
    </source>
</evidence>
<dbReference type="InterPro" id="IPR006544">
    <property type="entry name" value="P-type_TPase_V"/>
</dbReference>
<feature type="transmembrane region" description="Helical" evidence="11">
    <location>
        <begin position="497"/>
        <end position="517"/>
    </location>
</feature>
<accession>A0ABP0I4J9</accession>
<dbReference type="SFLD" id="SFLDF00027">
    <property type="entry name" value="p-type_atpase"/>
    <property type="match status" value="1"/>
</dbReference>
<feature type="transmembrane region" description="Helical" evidence="11">
    <location>
        <begin position="25"/>
        <end position="42"/>
    </location>
</feature>
<feature type="transmembrane region" description="Helical" evidence="11">
    <location>
        <begin position="288"/>
        <end position="306"/>
    </location>
</feature>
<feature type="transmembrane region" description="Helical" evidence="11">
    <location>
        <begin position="1168"/>
        <end position="1186"/>
    </location>
</feature>
<evidence type="ECO:0000259" key="12">
    <source>
        <dbReference type="Pfam" id="PF00122"/>
    </source>
</evidence>
<feature type="transmembrane region" description="Helical" evidence="11">
    <location>
        <begin position="1244"/>
        <end position="1263"/>
    </location>
</feature>
<dbReference type="SFLD" id="SFLDG00002">
    <property type="entry name" value="C1.7:_P-type_atpase_like"/>
    <property type="match status" value="1"/>
</dbReference>
<evidence type="ECO:0000256" key="3">
    <source>
        <dbReference type="ARBA" id="ARBA00022692"/>
    </source>
</evidence>
<keyword evidence="5" id="KW-0547">Nucleotide-binding</keyword>
<feature type="domain" description="P-type ATPase A" evidence="12">
    <location>
        <begin position="374"/>
        <end position="442"/>
    </location>
</feature>
<dbReference type="InterPro" id="IPR018303">
    <property type="entry name" value="ATPase_P-typ_P_site"/>
</dbReference>
<keyword evidence="14" id="KW-1185">Reference proteome</keyword>
<proteinExistence type="inferred from homology"/>
<dbReference type="SUPFAM" id="SSF56784">
    <property type="entry name" value="HAD-like"/>
    <property type="match status" value="1"/>
</dbReference>
<gene>
    <name evidence="13" type="ORF">SCF082_LOCUS4992</name>
</gene>
<reference evidence="13 14" key="1">
    <citation type="submission" date="2024-02" db="EMBL/GenBank/DDBJ databases">
        <authorList>
            <person name="Chen Y."/>
            <person name="Shah S."/>
            <person name="Dougan E. K."/>
            <person name="Thang M."/>
            <person name="Chan C."/>
        </authorList>
    </citation>
    <scope>NUCLEOTIDE SEQUENCE [LARGE SCALE GENOMIC DNA]</scope>
</reference>
<evidence type="ECO:0000256" key="2">
    <source>
        <dbReference type="ARBA" id="ARBA00006000"/>
    </source>
</evidence>
<keyword evidence="6" id="KW-0067">ATP-binding</keyword>
<comment type="similarity">
    <text evidence="2">Belongs to the cation transport ATPase (P-type) (TC 3.A.3) family. Type V subfamily.</text>
</comment>
<dbReference type="NCBIfam" id="TIGR01494">
    <property type="entry name" value="ATPase_P-type"/>
    <property type="match status" value="1"/>
</dbReference>
<dbReference type="PRINTS" id="PR00119">
    <property type="entry name" value="CATATPASE"/>
</dbReference>
<feature type="transmembrane region" description="Helical" evidence="11">
    <location>
        <begin position="262"/>
        <end position="282"/>
    </location>
</feature>
<evidence type="ECO:0000256" key="9">
    <source>
        <dbReference type="ARBA" id="ARBA00022989"/>
    </source>
</evidence>
<keyword evidence="7" id="KW-0460">Magnesium</keyword>
<dbReference type="SFLD" id="SFLDS00003">
    <property type="entry name" value="Haloacid_Dehalogenase"/>
    <property type="match status" value="1"/>
</dbReference>
<dbReference type="Proteomes" id="UP001642464">
    <property type="component" value="Unassembled WGS sequence"/>
</dbReference>
<dbReference type="PANTHER" id="PTHR45630:SF7">
    <property type="entry name" value="ENDOPLASMIC RETICULUM TRANSMEMBRANE HELIX TRANSLOCASE"/>
    <property type="match status" value="1"/>
</dbReference>
<evidence type="ECO:0000313" key="14">
    <source>
        <dbReference type="Proteomes" id="UP001642464"/>
    </source>
</evidence>
<keyword evidence="9 11" id="KW-1133">Transmembrane helix</keyword>
<dbReference type="Pfam" id="PF00702">
    <property type="entry name" value="Hydrolase"/>
    <property type="match status" value="1"/>
</dbReference>
<dbReference type="InterPro" id="IPR023299">
    <property type="entry name" value="ATPase_P-typ_cyto_dom_N"/>
</dbReference>
<feature type="transmembrane region" description="Helical" evidence="11">
    <location>
        <begin position="1207"/>
        <end position="1224"/>
    </location>
</feature>
<dbReference type="SUPFAM" id="SSF81665">
    <property type="entry name" value="Calcium ATPase, transmembrane domain M"/>
    <property type="match status" value="1"/>
</dbReference>
<keyword evidence="4" id="KW-0479">Metal-binding</keyword>
<dbReference type="InterPro" id="IPR001757">
    <property type="entry name" value="P_typ_ATPase"/>
</dbReference>
<evidence type="ECO:0000313" key="13">
    <source>
        <dbReference type="EMBL" id="CAK8996917.1"/>
    </source>
</evidence>
<dbReference type="PROSITE" id="PS00154">
    <property type="entry name" value="ATPASE_E1_E2"/>
    <property type="match status" value="1"/>
</dbReference>
<feature type="transmembrane region" description="Helical" evidence="11">
    <location>
        <begin position="1125"/>
        <end position="1148"/>
    </location>
</feature>
<dbReference type="Pfam" id="PF00122">
    <property type="entry name" value="E1-E2_ATPase"/>
    <property type="match status" value="1"/>
</dbReference>
<protein>
    <submittedName>
        <fullName evidence="13">Probable manganese-transporting ATPase PDR2 (Protein MALE GAMETOGENESIS IMPAIRED ANTHERS) (Protein PHOSPHATE DEFICIENCY RESPONSE 2)</fullName>
    </submittedName>
</protein>
<evidence type="ECO:0000256" key="4">
    <source>
        <dbReference type="ARBA" id="ARBA00022723"/>
    </source>
</evidence>
<dbReference type="NCBIfam" id="TIGR01657">
    <property type="entry name" value="P-ATPase-V"/>
    <property type="match status" value="1"/>
</dbReference>
<dbReference type="Gene3D" id="3.40.50.1000">
    <property type="entry name" value="HAD superfamily/HAD-like"/>
    <property type="match status" value="1"/>
</dbReference>
<dbReference type="InterPro" id="IPR008250">
    <property type="entry name" value="ATPase_P-typ_transduc_dom_A_sf"/>
</dbReference>
<dbReference type="InterPro" id="IPR023214">
    <property type="entry name" value="HAD_sf"/>
</dbReference>
<dbReference type="EMBL" id="CAXAMM010002637">
    <property type="protein sequence ID" value="CAK8996917.1"/>
    <property type="molecule type" value="Genomic_DNA"/>
</dbReference>
<feature type="transmembrane region" description="Helical" evidence="11">
    <location>
        <begin position="1086"/>
        <end position="1105"/>
    </location>
</feature>
<evidence type="ECO:0000256" key="6">
    <source>
        <dbReference type="ARBA" id="ARBA00022840"/>
    </source>
</evidence>
<evidence type="ECO:0000256" key="5">
    <source>
        <dbReference type="ARBA" id="ARBA00022741"/>
    </source>
</evidence>
<keyword evidence="8" id="KW-1278">Translocase</keyword>
<dbReference type="InterPro" id="IPR023298">
    <property type="entry name" value="ATPase_P-typ_TM_dom_sf"/>
</dbReference>